<feature type="compositionally biased region" description="Basic and acidic residues" evidence="1">
    <location>
        <begin position="39"/>
        <end position="49"/>
    </location>
</feature>
<dbReference type="InterPro" id="IPR001025">
    <property type="entry name" value="BAH_dom"/>
</dbReference>
<dbReference type="OrthoDB" id="10259622at2759"/>
<dbReference type="PANTHER" id="PTHR46364">
    <property type="entry name" value="OS08G0421900 PROTEIN"/>
    <property type="match status" value="1"/>
</dbReference>
<dbReference type="EMBL" id="PXOA01000313">
    <property type="protein sequence ID" value="RFU76968.1"/>
    <property type="molecule type" value="Genomic_DNA"/>
</dbReference>
<reference evidence="3 4" key="1">
    <citation type="journal article" date="2018" name="PLoS Pathog.">
        <title>Evolution of structural diversity of trichothecenes, a family of toxins produced by plant pathogenic and entomopathogenic fungi.</title>
        <authorList>
            <person name="Proctor R.H."/>
            <person name="McCormick S.P."/>
            <person name="Kim H.S."/>
            <person name="Cardoza R.E."/>
            <person name="Stanley A.M."/>
            <person name="Lindo L."/>
            <person name="Kelly A."/>
            <person name="Brown D.W."/>
            <person name="Lee T."/>
            <person name="Vaughan M.M."/>
            <person name="Alexander N.J."/>
            <person name="Busman M."/>
            <person name="Gutierrez S."/>
        </authorList>
    </citation>
    <scope>NUCLEOTIDE SEQUENCE [LARGE SCALE GENOMIC DNA]</scope>
    <source>
        <strain evidence="3 4">IBT 40837</strain>
    </source>
</reference>
<dbReference type="Proteomes" id="UP000266272">
    <property type="component" value="Unassembled WGS sequence"/>
</dbReference>
<dbReference type="AlphaFoldDB" id="A0A395NLP6"/>
<comment type="caution">
    <text evidence="3">The sequence shown here is derived from an EMBL/GenBank/DDBJ whole genome shotgun (WGS) entry which is preliminary data.</text>
</comment>
<organism evidence="3 4">
    <name type="scientific">Trichoderma arundinaceum</name>
    <dbReference type="NCBI Taxonomy" id="490622"/>
    <lineage>
        <taxon>Eukaryota</taxon>
        <taxon>Fungi</taxon>
        <taxon>Dikarya</taxon>
        <taxon>Ascomycota</taxon>
        <taxon>Pezizomycotina</taxon>
        <taxon>Sordariomycetes</taxon>
        <taxon>Hypocreomycetidae</taxon>
        <taxon>Hypocreales</taxon>
        <taxon>Hypocreaceae</taxon>
        <taxon>Trichoderma</taxon>
    </lineage>
</organism>
<protein>
    <submittedName>
        <fullName evidence="3">Ebs-bah-phd domain-containing</fullName>
    </submittedName>
</protein>
<dbReference type="InterPro" id="IPR011011">
    <property type="entry name" value="Znf_FYVE_PHD"/>
</dbReference>
<evidence type="ECO:0000313" key="3">
    <source>
        <dbReference type="EMBL" id="RFU76968.1"/>
    </source>
</evidence>
<keyword evidence="4" id="KW-1185">Reference proteome</keyword>
<sequence>MSSKPRKRSRPAPDGAVLEGAVADENRADCPFTVTVVSEPERTEREVIPKSKKRKQDKPEEDPSQKPQTQNAVFRPEGRFKTNQSMKLYYVVDPRKQWLDMTRYNSFVLNGIKYFTEDFVYVANEATMERQNSLPAGATKVAKKADYWVARILEVRAADEHHVYARVFWMYWPEELPLGTLDGKKQIAGRQPYHGQHELIASNHMDIINVVSVVMGVNVKHWIESNDDDIQESLYWRQAFNCRTSELSSVELVCKCRTPANPDKTLVGCSNKLCDEWMHYDCLLDDVLARVYDRLGTDTPHKSAKQAIKEEVKEDTKEEPKEGTKGDLPYRLLSPSVEGEDRKSPIVPTSEIKDQVLVKQRDDDSSKATETPTPAPPNVSDKSSKTALAKRGKRKKSSKKPWEGLFEATLKMDEGPTIWEITDLREDVEGGEKKWTEQAHCLLCDTVIE</sequence>
<dbReference type="Gene3D" id="2.30.30.490">
    <property type="match status" value="1"/>
</dbReference>
<dbReference type="Gene3D" id="3.30.40.10">
    <property type="entry name" value="Zinc/RING finger domain, C3HC4 (zinc finger)"/>
    <property type="match status" value="1"/>
</dbReference>
<dbReference type="InterPro" id="IPR043151">
    <property type="entry name" value="BAH_sf"/>
</dbReference>
<feature type="compositionally biased region" description="Basic residues" evidence="1">
    <location>
        <begin position="388"/>
        <end position="399"/>
    </location>
</feature>
<dbReference type="STRING" id="490622.A0A395NLP6"/>
<evidence type="ECO:0000259" key="2">
    <source>
        <dbReference type="PROSITE" id="PS51038"/>
    </source>
</evidence>
<gene>
    <name evidence="3" type="ORF">TARUN_5262</name>
</gene>
<feature type="domain" description="BAH" evidence="2">
    <location>
        <begin position="112"/>
        <end position="251"/>
    </location>
</feature>
<accession>A0A395NLP6</accession>
<evidence type="ECO:0000313" key="4">
    <source>
        <dbReference type="Proteomes" id="UP000266272"/>
    </source>
</evidence>
<dbReference type="InterPro" id="IPR013083">
    <property type="entry name" value="Znf_RING/FYVE/PHD"/>
</dbReference>
<dbReference type="GO" id="GO:0003682">
    <property type="term" value="F:chromatin binding"/>
    <property type="evidence" value="ECO:0007669"/>
    <property type="project" value="InterPro"/>
</dbReference>
<dbReference type="SUPFAM" id="SSF57903">
    <property type="entry name" value="FYVE/PHD zinc finger"/>
    <property type="match status" value="1"/>
</dbReference>
<name>A0A395NLP6_TRIAR</name>
<dbReference type="CDD" id="cd04370">
    <property type="entry name" value="BAH"/>
    <property type="match status" value="1"/>
</dbReference>
<feature type="compositionally biased region" description="Basic and acidic residues" evidence="1">
    <location>
        <begin position="351"/>
        <end position="367"/>
    </location>
</feature>
<feature type="compositionally biased region" description="Basic and acidic residues" evidence="1">
    <location>
        <begin position="299"/>
        <end position="325"/>
    </location>
</feature>
<evidence type="ECO:0000256" key="1">
    <source>
        <dbReference type="SAM" id="MobiDB-lite"/>
    </source>
</evidence>
<feature type="region of interest" description="Disordered" evidence="1">
    <location>
        <begin position="299"/>
        <end position="401"/>
    </location>
</feature>
<feature type="compositionally biased region" description="Basic residues" evidence="1">
    <location>
        <begin position="1"/>
        <end position="10"/>
    </location>
</feature>
<feature type="region of interest" description="Disordered" evidence="1">
    <location>
        <begin position="1"/>
        <end position="77"/>
    </location>
</feature>
<proteinExistence type="predicted"/>
<dbReference type="PROSITE" id="PS51038">
    <property type="entry name" value="BAH"/>
    <property type="match status" value="1"/>
</dbReference>